<dbReference type="Proteomes" id="UP000324800">
    <property type="component" value="Unassembled WGS sequence"/>
</dbReference>
<sequence>MIPQLDTLGRTAVLRKIISLKIQLLGYGLVTKIVKRSMSPKQTGSKMSALHVRVSPRQVDINGRVVPIATAERSLIPRQKDVIRQCGLSWEQKGPLFDLTVATDQSMVYSKIICTIDVELNRSCHCNGVHGIAIKLQPNQECDRYEVSYRRPKKISFLGQRGWSARQ</sequence>
<comment type="caution">
    <text evidence="1">The sequence shown here is derived from an EMBL/GenBank/DDBJ whole genome shotgun (WGS) entry which is preliminary data.</text>
</comment>
<gene>
    <name evidence="1" type="ORF">EZS28_040286</name>
</gene>
<evidence type="ECO:0000313" key="2">
    <source>
        <dbReference type="Proteomes" id="UP000324800"/>
    </source>
</evidence>
<organism evidence="1 2">
    <name type="scientific">Streblomastix strix</name>
    <dbReference type="NCBI Taxonomy" id="222440"/>
    <lineage>
        <taxon>Eukaryota</taxon>
        <taxon>Metamonada</taxon>
        <taxon>Preaxostyla</taxon>
        <taxon>Oxymonadida</taxon>
        <taxon>Streblomastigidae</taxon>
        <taxon>Streblomastix</taxon>
    </lineage>
</organism>
<evidence type="ECO:0000313" key="1">
    <source>
        <dbReference type="EMBL" id="KAA6364187.1"/>
    </source>
</evidence>
<dbReference type="OrthoDB" id="6252103at2759"/>
<accession>A0A5J4U0W5</accession>
<proteinExistence type="predicted"/>
<reference evidence="1 2" key="1">
    <citation type="submission" date="2019-03" db="EMBL/GenBank/DDBJ databases">
        <title>Single cell metagenomics reveals metabolic interactions within the superorganism composed of flagellate Streblomastix strix and complex community of Bacteroidetes bacteria on its surface.</title>
        <authorList>
            <person name="Treitli S.C."/>
            <person name="Kolisko M."/>
            <person name="Husnik F."/>
            <person name="Keeling P."/>
            <person name="Hampl V."/>
        </authorList>
    </citation>
    <scope>NUCLEOTIDE SEQUENCE [LARGE SCALE GENOMIC DNA]</scope>
    <source>
        <strain evidence="1">ST1C</strain>
    </source>
</reference>
<protein>
    <submittedName>
        <fullName evidence="1">Uncharacterized protein</fullName>
    </submittedName>
</protein>
<name>A0A5J4U0W5_9EUKA</name>
<dbReference type="EMBL" id="SNRW01021965">
    <property type="protein sequence ID" value="KAA6364187.1"/>
    <property type="molecule type" value="Genomic_DNA"/>
</dbReference>
<dbReference type="AlphaFoldDB" id="A0A5J4U0W5"/>